<keyword evidence="1" id="KW-0732">Signal</keyword>
<reference evidence="3" key="1">
    <citation type="submission" date="2017-05" db="EMBL/GenBank/DDBJ databases">
        <authorList>
            <person name="Song R."/>
            <person name="Chenine A.L."/>
            <person name="Ruprecht R.M."/>
        </authorList>
    </citation>
    <scope>NUCLEOTIDE SEQUENCE [LARGE SCALE GENOMIC DNA]</scope>
</reference>
<feature type="signal peptide" evidence="1">
    <location>
        <begin position="1"/>
        <end position="19"/>
    </location>
</feature>
<protein>
    <submittedName>
        <fullName evidence="2">Uncharacterized protein</fullName>
    </submittedName>
</protein>
<dbReference type="EMBL" id="LT854262">
    <property type="protein sequence ID" value="SMR59237.1"/>
    <property type="molecule type" value="Genomic_DNA"/>
</dbReference>
<accession>A0A2H1H0A1</accession>
<evidence type="ECO:0000313" key="2">
    <source>
        <dbReference type="EMBL" id="SMR59237.1"/>
    </source>
</evidence>
<name>A0A2H1H0A1_ZYMTR</name>
<evidence type="ECO:0000313" key="3">
    <source>
        <dbReference type="Proteomes" id="UP000245764"/>
    </source>
</evidence>
<dbReference type="Proteomes" id="UP000245764">
    <property type="component" value="Chromosome 10"/>
</dbReference>
<dbReference type="AlphaFoldDB" id="A0A2H1H0A1"/>
<proteinExistence type="predicted"/>
<organism evidence="2 3">
    <name type="scientific">Zymoseptoria tritici ST99CH_1E4</name>
    <dbReference type="NCBI Taxonomy" id="1276532"/>
    <lineage>
        <taxon>Eukaryota</taxon>
        <taxon>Fungi</taxon>
        <taxon>Dikarya</taxon>
        <taxon>Ascomycota</taxon>
        <taxon>Pezizomycotina</taxon>
        <taxon>Dothideomycetes</taxon>
        <taxon>Dothideomycetidae</taxon>
        <taxon>Mycosphaerellales</taxon>
        <taxon>Mycosphaerellaceae</taxon>
        <taxon>Zymoseptoria</taxon>
    </lineage>
</organism>
<gene>
    <name evidence="2" type="ORF">ZT1E4_G9972</name>
</gene>
<feature type="chain" id="PRO_5013769541" evidence="1">
    <location>
        <begin position="20"/>
        <end position="84"/>
    </location>
</feature>
<sequence>MQLPQLSLVVLSMASTVFAQAAANPPFCSKVGPPASGICILKVASNGVATSVLPCFGRSPCSVGNRPCREDPHHHGQALCLGQK</sequence>
<evidence type="ECO:0000256" key="1">
    <source>
        <dbReference type="SAM" id="SignalP"/>
    </source>
</evidence>